<dbReference type="InterPro" id="IPR000210">
    <property type="entry name" value="BTB/POZ_dom"/>
</dbReference>
<evidence type="ECO:0000259" key="2">
    <source>
        <dbReference type="PROSITE" id="PS50097"/>
    </source>
</evidence>
<keyword evidence="4" id="KW-1185">Reference proteome</keyword>
<dbReference type="PANTHER" id="PTHR24413">
    <property type="entry name" value="SPECKLE-TYPE POZ PROTEIN"/>
    <property type="match status" value="1"/>
</dbReference>
<dbReference type="InterPro" id="IPR011333">
    <property type="entry name" value="SKP1/BTB/POZ_sf"/>
</dbReference>
<evidence type="ECO:0000313" key="3">
    <source>
        <dbReference type="EMBL" id="CRK97021.1"/>
    </source>
</evidence>
<dbReference type="STRING" id="568069.A0A1J1I9S2"/>
<protein>
    <submittedName>
        <fullName evidence="3">CLUMA_CG010335, isoform A</fullName>
    </submittedName>
</protein>
<dbReference type="CDD" id="cd18186">
    <property type="entry name" value="BTB_POZ_ZBTB_KLHL-like"/>
    <property type="match status" value="1"/>
</dbReference>
<feature type="compositionally biased region" description="Basic and acidic residues" evidence="1">
    <location>
        <begin position="362"/>
        <end position="371"/>
    </location>
</feature>
<dbReference type="SMART" id="SM00225">
    <property type="entry name" value="BTB"/>
    <property type="match status" value="1"/>
</dbReference>
<dbReference type="Proteomes" id="UP000183832">
    <property type="component" value="Unassembled WGS sequence"/>
</dbReference>
<evidence type="ECO:0000256" key="1">
    <source>
        <dbReference type="SAM" id="MobiDB-lite"/>
    </source>
</evidence>
<dbReference type="EMBL" id="CVRI01000045">
    <property type="protein sequence ID" value="CRK97021.1"/>
    <property type="molecule type" value="Genomic_DNA"/>
</dbReference>
<feature type="compositionally biased region" description="Basic residues" evidence="1">
    <location>
        <begin position="350"/>
        <end position="361"/>
    </location>
</feature>
<name>A0A1J1I9S2_9DIPT</name>
<dbReference type="Pfam" id="PF00651">
    <property type="entry name" value="BTB"/>
    <property type="match status" value="1"/>
</dbReference>
<gene>
    <name evidence="3" type="ORF">CLUMA_CG010335</name>
</gene>
<organism evidence="3 4">
    <name type="scientific">Clunio marinus</name>
    <dbReference type="NCBI Taxonomy" id="568069"/>
    <lineage>
        <taxon>Eukaryota</taxon>
        <taxon>Metazoa</taxon>
        <taxon>Ecdysozoa</taxon>
        <taxon>Arthropoda</taxon>
        <taxon>Hexapoda</taxon>
        <taxon>Insecta</taxon>
        <taxon>Pterygota</taxon>
        <taxon>Neoptera</taxon>
        <taxon>Endopterygota</taxon>
        <taxon>Diptera</taxon>
        <taxon>Nematocera</taxon>
        <taxon>Chironomoidea</taxon>
        <taxon>Chironomidae</taxon>
        <taxon>Clunio</taxon>
    </lineage>
</organism>
<dbReference type="OrthoDB" id="7492888at2759"/>
<sequence length="371" mass="43285">MDGINYLLSLDETRKKVYNAEITCEVNKNRSISKDINIGDSTNPVTRGKLTLASGYRALVITITMDRPKDFENRFIKFEVRAKSQPDSHEYIFEKDYFKFQNAINEWKQGFAHFDSSYSSLLKIEAKFTVIEEIPSHIYETPEELQVKNEAQTFPHFAEFYFLNDELSDFSFTVGETKFSVHKMILSYRSPVFKRMFAGNFKERTSSSQVISDVSAEVFDEMLHFMYKSKISNLEHAEDLLAVADRYQIDDLKAIIENHLFHKLEDDNAHRFFQLAHRHNCCNEFKKECFEVLERLFNDINHILPEEFLNQPEKVREILDAKANFENLLKRPSTGEHSVGDVLVTAPLKKKSRASKSKNQKKKETFSIHSN</sequence>
<reference evidence="3 4" key="1">
    <citation type="submission" date="2015-04" db="EMBL/GenBank/DDBJ databases">
        <authorList>
            <person name="Syromyatnikov M.Y."/>
            <person name="Popov V.N."/>
        </authorList>
    </citation>
    <scope>NUCLEOTIDE SEQUENCE [LARGE SCALE GENOMIC DNA]</scope>
</reference>
<feature type="region of interest" description="Disordered" evidence="1">
    <location>
        <begin position="350"/>
        <end position="371"/>
    </location>
</feature>
<accession>A0A1J1I9S2</accession>
<dbReference type="SUPFAM" id="SSF54695">
    <property type="entry name" value="POZ domain"/>
    <property type="match status" value="1"/>
</dbReference>
<dbReference type="AlphaFoldDB" id="A0A1J1I9S2"/>
<feature type="domain" description="BTB" evidence="2">
    <location>
        <begin position="168"/>
        <end position="235"/>
    </location>
</feature>
<evidence type="ECO:0000313" key="4">
    <source>
        <dbReference type="Proteomes" id="UP000183832"/>
    </source>
</evidence>
<dbReference type="PROSITE" id="PS50097">
    <property type="entry name" value="BTB"/>
    <property type="match status" value="1"/>
</dbReference>
<proteinExistence type="predicted"/>
<dbReference type="Gene3D" id="3.30.710.10">
    <property type="entry name" value="Potassium Channel Kv1.1, Chain A"/>
    <property type="match status" value="1"/>
</dbReference>